<protein>
    <submittedName>
        <fullName evidence="1">Uncharacterized protein</fullName>
    </submittedName>
</protein>
<reference evidence="1 2" key="2">
    <citation type="journal article" date="2017" name="Front. Plant Sci.">
        <title>Gene Classification and Mining of Molecular Markers Useful in Red Clover (Trifolium pratense) Breeding.</title>
        <authorList>
            <person name="Istvanek J."/>
            <person name="Dluhosova J."/>
            <person name="Dluhos P."/>
            <person name="Patkova L."/>
            <person name="Nedelnik J."/>
            <person name="Repkova J."/>
        </authorList>
    </citation>
    <scope>NUCLEOTIDE SEQUENCE [LARGE SCALE GENOMIC DNA]</scope>
    <source>
        <strain evidence="2">cv. Tatra</strain>
        <tissue evidence="1">Young leaves</tissue>
    </source>
</reference>
<gene>
    <name evidence="1" type="ORF">L195_g016163</name>
</gene>
<reference evidence="1 2" key="1">
    <citation type="journal article" date="2014" name="Am. J. Bot.">
        <title>Genome assembly and annotation for red clover (Trifolium pratense; Fabaceae).</title>
        <authorList>
            <person name="Istvanek J."/>
            <person name="Jaros M."/>
            <person name="Krenek A."/>
            <person name="Repkova J."/>
        </authorList>
    </citation>
    <scope>NUCLEOTIDE SEQUENCE [LARGE SCALE GENOMIC DNA]</scope>
    <source>
        <strain evidence="2">cv. Tatra</strain>
        <tissue evidence="1">Young leaves</tissue>
    </source>
</reference>
<comment type="caution">
    <text evidence="1">The sequence shown here is derived from an EMBL/GenBank/DDBJ whole genome shotgun (WGS) entry which is preliminary data.</text>
</comment>
<accession>A0A2K3MQD6</accession>
<evidence type="ECO:0000313" key="2">
    <source>
        <dbReference type="Proteomes" id="UP000236291"/>
    </source>
</evidence>
<dbReference type="EMBL" id="ASHM01011112">
    <property type="protein sequence ID" value="PNX93015.1"/>
    <property type="molecule type" value="Genomic_DNA"/>
</dbReference>
<proteinExistence type="predicted"/>
<sequence>MWDHSLEGKLVPLNIDKRERERLGLFKSEEINLKPLQVILSGPNRLGTEEAIIVMIDFMEKHGGMGIGTEEASSATIPSSNY</sequence>
<dbReference type="AlphaFoldDB" id="A0A2K3MQD6"/>
<name>A0A2K3MQD6_TRIPR</name>
<organism evidence="1 2">
    <name type="scientific">Trifolium pratense</name>
    <name type="common">Red clover</name>
    <dbReference type="NCBI Taxonomy" id="57577"/>
    <lineage>
        <taxon>Eukaryota</taxon>
        <taxon>Viridiplantae</taxon>
        <taxon>Streptophyta</taxon>
        <taxon>Embryophyta</taxon>
        <taxon>Tracheophyta</taxon>
        <taxon>Spermatophyta</taxon>
        <taxon>Magnoliopsida</taxon>
        <taxon>eudicotyledons</taxon>
        <taxon>Gunneridae</taxon>
        <taxon>Pentapetalae</taxon>
        <taxon>rosids</taxon>
        <taxon>fabids</taxon>
        <taxon>Fabales</taxon>
        <taxon>Fabaceae</taxon>
        <taxon>Papilionoideae</taxon>
        <taxon>50 kb inversion clade</taxon>
        <taxon>NPAAA clade</taxon>
        <taxon>Hologalegina</taxon>
        <taxon>IRL clade</taxon>
        <taxon>Trifolieae</taxon>
        <taxon>Trifolium</taxon>
    </lineage>
</organism>
<dbReference type="Proteomes" id="UP000236291">
    <property type="component" value="Unassembled WGS sequence"/>
</dbReference>
<evidence type="ECO:0000313" key="1">
    <source>
        <dbReference type="EMBL" id="PNX93015.1"/>
    </source>
</evidence>